<evidence type="ECO:0000313" key="2">
    <source>
        <dbReference type="EMBL" id="AWH84872.1"/>
    </source>
</evidence>
<dbReference type="EMBL" id="CP029186">
    <property type="protein sequence ID" value="AWH84872.1"/>
    <property type="molecule type" value="Genomic_DNA"/>
</dbReference>
<dbReference type="PROSITE" id="PS51257">
    <property type="entry name" value="PROKAR_LIPOPROTEIN"/>
    <property type="match status" value="1"/>
</dbReference>
<dbReference type="InterPro" id="IPR021615">
    <property type="entry name" value="Omp28"/>
</dbReference>
<dbReference type="InterPro" id="IPR036249">
    <property type="entry name" value="Thioredoxin-like_sf"/>
</dbReference>
<keyword evidence="1" id="KW-0732">Signal</keyword>
<proteinExistence type="predicted"/>
<dbReference type="KEGG" id="falb:HYN59_06925"/>
<feature type="chain" id="PRO_5015745484" description="Omp28-related outer membrane protein" evidence="1">
    <location>
        <begin position="22"/>
        <end position="349"/>
    </location>
</feature>
<dbReference type="AlphaFoldDB" id="A0A2S1QWU2"/>
<accession>A0A2S1QWU2</accession>
<dbReference type="Pfam" id="PF11551">
    <property type="entry name" value="Omp28"/>
    <property type="match status" value="1"/>
</dbReference>
<keyword evidence="3" id="KW-1185">Reference proteome</keyword>
<dbReference type="SUPFAM" id="SSF52833">
    <property type="entry name" value="Thioredoxin-like"/>
    <property type="match status" value="1"/>
</dbReference>
<sequence>MTMKKNIILLFIAFAFCGCSTDYTVLKSVEGVVLTADSSIKITGETVTFTVKDNNNNDVTGEADFSVNGSPIEGNTLTSSETGDFKIKAVIGTVSDTITVHYHDGSETNFVKRVLIEDYTGTWCGYCPRVAYGIELAKQQSDKVVAVSIHRPSSNVSSSVYDPYNYDTSELENTLGAEGYPKGFLNRKTQWTFPEPENIAQVIGLTQGNNPKMGLALETSVSGSTMNVNVNVKFSSNFSNLKLVVYVLENGLIYDQHNYTTYYDGVDLLEDFHHNHVLRAVLTPLLGEAIDSSETVVNNVYTKSFSVPVPANIANAANIEFVAFVIDANGNAVNVREAFPNVSQDFEEL</sequence>
<evidence type="ECO:0008006" key="4">
    <source>
        <dbReference type="Google" id="ProtNLM"/>
    </source>
</evidence>
<dbReference type="Proteomes" id="UP000244929">
    <property type="component" value="Chromosome"/>
</dbReference>
<organism evidence="2 3">
    <name type="scientific">Flavobacterium album</name>
    <dbReference type="NCBI Taxonomy" id="2175091"/>
    <lineage>
        <taxon>Bacteria</taxon>
        <taxon>Pseudomonadati</taxon>
        <taxon>Bacteroidota</taxon>
        <taxon>Flavobacteriia</taxon>
        <taxon>Flavobacteriales</taxon>
        <taxon>Flavobacteriaceae</taxon>
        <taxon>Flavobacterium</taxon>
    </lineage>
</organism>
<name>A0A2S1QWU2_9FLAO</name>
<dbReference type="Gene3D" id="2.60.40.10">
    <property type="entry name" value="Immunoglobulins"/>
    <property type="match status" value="1"/>
</dbReference>
<dbReference type="InterPro" id="IPR013783">
    <property type="entry name" value="Ig-like_fold"/>
</dbReference>
<evidence type="ECO:0000256" key="1">
    <source>
        <dbReference type="SAM" id="SignalP"/>
    </source>
</evidence>
<evidence type="ECO:0000313" key="3">
    <source>
        <dbReference type="Proteomes" id="UP000244929"/>
    </source>
</evidence>
<dbReference type="OrthoDB" id="1081990at2"/>
<dbReference type="Gene3D" id="3.40.30.10">
    <property type="entry name" value="Glutaredoxin"/>
    <property type="match status" value="1"/>
</dbReference>
<gene>
    <name evidence="2" type="ORF">HYN59_06925</name>
</gene>
<feature type="signal peptide" evidence="1">
    <location>
        <begin position="1"/>
        <end position="21"/>
    </location>
</feature>
<reference evidence="2 3" key="1">
    <citation type="submission" date="2018-04" db="EMBL/GenBank/DDBJ databases">
        <title>Genome sequencing of Flavobacterium sp. HYN0059.</title>
        <authorList>
            <person name="Yi H."/>
            <person name="Baek C."/>
        </authorList>
    </citation>
    <scope>NUCLEOTIDE SEQUENCE [LARGE SCALE GENOMIC DNA]</scope>
    <source>
        <strain evidence="2 3">HYN0059</strain>
    </source>
</reference>
<protein>
    <recommendedName>
        <fullName evidence="4">Omp28-related outer membrane protein</fullName>
    </recommendedName>
</protein>